<dbReference type="SUPFAM" id="SSF55174">
    <property type="entry name" value="Alpha-L RNA-binding motif"/>
    <property type="match status" value="1"/>
</dbReference>
<evidence type="ECO:0000256" key="5">
    <source>
        <dbReference type="ARBA" id="ARBA00022917"/>
    </source>
</evidence>
<dbReference type="AlphaFoldDB" id="A0A2H0XA69"/>
<comment type="caution">
    <text evidence="11">The sequence shown here is derived from an EMBL/GenBank/DDBJ whole genome shotgun (WGS) entry which is preliminary data.</text>
</comment>
<feature type="binding site" evidence="8">
    <location>
        <position position="34"/>
    </location>
    <ligand>
        <name>L-tyrosine</name>
        <dbReference type="ChEBI" id="CHEBI:58315"/>
    </ligand>
</feature>
<dbReference type="InterPro" id="IPR002305">
    <property type="entry name" value="aa-tRNA-synth_Ic"/>
</dbReference>
<keyword evidence="5 8" id="KW-0648">Protein biosynthesis</keyword>
<evidence type="ECO:0000313" key="12">
    <source>
        <dbReference type="Proteomes" id="UP000231098"/>
    </source>
</evidence>
<dbReference type="GO" id="GO:0005524">
    <property type="term" value="F:ATP binding"/>
    <property type="evidence" value="ECO:0007669"/>
    <property type="project" value="UniProtKB-UniRule"/>
</dbReference>
<evidence type="ECO:0000259" key="10">
    <source>
        <dbReference type="Pfam" id="PF22421"/>
    </source>
</evidence>
<feature type="binding site" evidence="8">
    <location>
        <position position="234"/>
    </location>
    <ligand>
        <name>ATP</name>
        <dbReference type="ChEBI" id="CHEBI:30616"/>
    </ligand>
</feature>
<dbReference type="EMBL" id="PEYV01000013">
    <property type="protein sequence ID" value="PIS21823.1"/>
    <property type="molecule type" value="Genomic_DNA"/>
</dbReference>
<dbReference type="HAMAP" id="MF_02006">
    <property type="entry name" value="Tyr_tRNA_synth_type1"/>
    <property type="match status" value="1"/>
</dbReference>
<reference evidence="12" key="1">
    <citation type="submission" date="2017-09" db="EMBL/GenBank/DDBJ databases">
        <title>Depth-based differentiation of microbial function through sediment-hosted aquifers and enrichment of novel symbionts in the deep terrestrial subsurface.</title>
        <authorList>
            <person name="Probst A.J."/>
            <person name="Ladd B."/>
            <person name="Jarett J.K."/>
            <person name="Geller-Mcgrath D.E."/>
            <person name="Sieber C.M.K."/>
            <person name="Emerson J.B."/>
            <person name="Anantharaman K."/>
            <person name="Thomas B.C."/>
            <person name="Malmstrom R."/>
            <person name="Stieglmeier M."/>
            <person name="Klingl A."/>
            <person name="Woyke T."/>
            <person name="Ryan C.M."/>
            <person name="Banfield J.F."/>
        </authorList>
    </citation>
    <scope>NUCLEOTIDE SEQUENCE [LARGE SCALE GENOMIC DNA]</scope>
</reference>
<dbReference type="Gene3D" id="1.10.240.10">
    <property type="entry name" value="Tyrosyl-Transfer RNA Synthetase"/>
    <property type="match status" value="1"/>
</dbReference>
<evidence type="ECO:0000256" key="9">
    <source>
        <dbReference type="PROSITE-ProRule" id="PRU00182"/>
    </source>
</evidence>
<gene>
    <name evidence="8" type="primary">tyrS</name>
    <name evidence="11" type="ORF">COT51_00705</name>
</gene>
<comment type="function">
    <text evidence="8">Catalyzes the attachment of tyrosine to tRNA(Tyr) in a two-step reaction: tyrosine is first activated by ATP to form Tyr-AMP and then transferred to the acceptor end of tRNA(Tyr).</text>
</comment>
<evidence type="ECO:0000256" key="4">
    <source>
        <dbReference type="ARBA" id="ARBA00022884"/>
    </source>
</evidence>
<feature type="binding site" evidence="8">
    <location>
        <position position="175"/>
    </location>
    <ligand>
        <name>L-tyrosine</name>
        <dbReference type="ChEBI" id="CHEBI:58315"/>
    </ligand>
</feature>
<keyword evidence="4 9" id="KW-0694">RNA-binding</keyword>
<dbReference type="GO" id="GO:0006437">
    <property type="term" value="P:tyrosyl-tRNA aminoacylation"/>
    <property type="evidence" value="ECO:0007669"/>
    <property type="project" value="UniProtKB-UniRule"/>
</dbReference>
<dbReference type="SUPFAM" id="SSF52374">
    <property type="entry name" value="Nucleotidylyl transferase"/>
    <property type="match status" value="1"/>
</dbReference>
<keyword evidence="3 8" id="KW-0067">ATP-binding</keyword>
<dbReference type="Pfam" id="PF22421">
    <property type="entry name" value="SYY_C-terminal"/>
    <property type="match status" value="1"/>
</dbReference>
<proteinExistence type="inferred from homology"/>
<dbReference type="PROSITE" id="PS50889">
    <property type="entry name" value="S4"/>
    <property type="match status" value="1"/>
</dbReference>
<keyword evidence="1 8" id="KW-0436">Ligase</keyword>
<evidence type="ECO:0000256" key="7">
    <source>
        <dbReference type="ARBA" id="ARBA00048248"/>
    </source>
</evidence>
<feature type="short sequence motif" description="'KMSKS' region" evidence="8">
    <location>
        <begin position="231"/>
        <end position="235"/>
    </location>
</feature>
<evidence type="ECO:0000256" key="6">
    <source>
        <dbReference type="ARBA" id="ARBA00023146"/>
    </source>
</evidence>
<keyword evidence="8" id="KW-0963">Cytoplasm</keyword>
<dbReference type="InterPro" id="IPR002307">
    <property type="entry name" value="Tyr-tRNA-ligase"/>
</dbReference>
<dbReference type="InterPro" id="IPR054608">
    <property type="entry name" value="SYY-like_C"/>
</dbReference>
<dbReference type="InterPro" id="IPR036986">
    <property type="entry name" value="S4_RNA-bd_sf"/>
</dbReference>
<dbReference type="PRINTS" id="PR01040">
    <property type="entry name" value="TRNASYNTHTYR"/>
</dbReference>
<organism evidence="11 12">
    <name type="scientific">candidate division WWE3 bacterium CG08_land_8_20_14_0_20_41_15</name>
    <dbReference type="NCBI Taxonomy" id="1975086"/>
    <lineage>
        <taxon>Bacteria</taxon>
        <taxon>Katanobacteria</taxon>
    </lineage>
</organism>
<comment type="similarity">
    <text evidence="8">Belongs to the class-I aminoacyl-tRNA synthetase family. TyrS type 1 subfamily.</text>
</comment>
<dbReference type="EC" id="6.1.1.1" evidence="8"/>
<sequence length="406" mass="45537">MNVYDTLKERGYIQKTSNDDGIKKLLENPPVTIYEGFDPTAKSLHIGQLSNIIVLKYLQDAGHKIIFLVGGGTGLIGDPTDKAQTRPMLSLDELNTNAEALKKQAEKLLLRFDGENPAIILNNADWIANANVKDYLRNITSKISANFLLTLETFKKRLVANQHLSLMEFLYPSLQAWDYLHLFEKYNCKLQVGGSDQWANILTGVNLVQSVHQEEVFALTWPLVTDSAGVKIGKTSEGEKVWLDPEMSSAFDCYQFLQSIDDASVEDLLKRLTFLPLTEIAEIIKDKRKAQRRLAYEVTKLVHGEEKAKGAENKSESVFGNEGSPDVSIHIKDLGLSEDGLIEDLLIKSQIVTSKSELKRLIDQKGISINGITLTNQDKKLAEFFDGKEFIKIQKGKRKAVLLKKE</sequence>
<accession>A0A2H0XA69</accession>
<evidence type="ECO:0000256" key="2">
    <source>
        <dbReference type="ARBA" id="ARBA00022741"/>
    </source>
</evidence>
<feature type="domain" description="Tyrosine--tRNA ligase SYY-like C-terminal" evidence="10">
    <location>
        <begin position="340"/>
        <end position="402"/>
    </location>
</feature>
<dbReference type="GO" id="GO:0004831">
    <property type="term" value="F:tyrosine-tRNA ligase activity"/>
    <property type="evidence" value="ECO:0007669"/>
    <property type="project" value="UniProtKB-UniRule"/>
</dbReference>
<dbReference type="NCBIfam" id="TIGR00234">
    <property type="entry name" value="tyrS"/>
    <property type="match status" value="1"/>
</dbReference>
<keyword evidence="6 8" id="KW-0030">Aminoacyl-tRNA synthetase</keyword>
<dbReference type="Proteomes" id="UP000231098">
    <property type="component" value="Unassembled WGS sequence"/>
</dbReference>
<dbReference type="InterPro" id="IPR024088">
    <property type="entry name" value="Tyr-tRNA-ligase_bac-type"/>
</dbReference>
<comment type="subunit">
    <text evidence="8">Homodimer.</text>
</comment>
<dbReference type="PANTHER" id="PTHR11766:SF1">
    <property type="entry name" value="TYROSINE--TRNA LIGASE"/>
    <property type="match status" value="1"/>
</dbReference>
<dbReference type="Pfam" id="PF00579">
    <property type="entry name" value="tRNA-synt_1b"/>
    <property type="match status" value="1"/>
</dbReference>
<comment type="subcellular location">
    <subcellularLocation>
        <location evidence="8">Cytoplasm</location>
    </subcellularLocation>
</comment>
<comment type="catalytic activity">
    <reaction evidence="7 8">
        <text>tRNA(Tyr) + L-tyrosine + ATP = L-tyrosyl-tRNA(Tyr) + AMP + diphosphate + H(+)</text>
        <dbReference type="Rhea" id="RHEA:10220"/>
        <dbReference type="Rhea" id="RHEA-COMP:9706"/>
        <dbReference type="Rhea" id="RHEA-COMP:9707"/>
        <dbReference type="ChEBI" id="CHEBI:15378"/>
        <dbReference type="ChEBI" id="CHEBI:30616"/>
        <dbReference type="ChEBI" id="CHEBI:33019"/>
        <dbReference type="ChEBI" id="CHEBI:58315"/>
        <dbReference type="ChEBI" id="CHEBI:78442"/>
        <dbReference type="ChEBI" id="CHEBI:78536"/>
        <dbReference type="ChEBI" id="CHEBI:456215"/>
        <dbReference type="EC" id="6.1.1.1"/>
    </reaction>
</comment>
<dbReference type="CDD" id="cd00805">
    <property type="entry name" value="TyrRS_core"/>
    <property type="match status" value="1"/>
</dbReference>
<evidence type="ECO:0000256" key="1">
    <source>
        <dbReference type="ARBA" id="ARBA00022598"/>
    </source>
</evidence>
<dbReference type="InterPro" id="IPR014729">
    <property type="entry name" value="Rossmann-like_a/b/a_fold"/>
</dbReference>
<dbReference type="PANTHER" id="PTHR11766">
    <property type="entry name" value="TYROSYL-TRNA SYNTHETASE"/>
    <property type="match status" value="1"/>
</dbReference>
<dbReference type="GO" id="GO:0003723">
    <property type="term" value="F:RNA binding"/>
    <property type="evidence" value="ECO:0007669"/>
    <property type="project" value="UniProtKB-KW"/>
</dbReference>
<keyword evidence="2 8" id="KW-0547">Nucleotide-binding</keyword>
<dbReference type="Gene3D" id="3.10.290.10">
    <property type="entry name" value="RNA-binding S4 domain"/>
    <property type="match status" value="1"/>
</dbReference>
<evidence type="ECO:0000256" key="3">
    <source>
        <dbReference type="ARBA" id="ARBA00022840"/>
    </source>
</evidence>
<evidence type="ECO:0000256" key="8">
    <source>
        <dbReference type="HAMAP-Rule" id="MF_02006"/>
    </source>
</evidence>
<dbReference type="Gene3D" id="3.40.50.620">
    <property type="entry name" value="HUPs"/>
    <property type="match status" value="1"/>
</dbReference>
<dbReference type="InterPro" id="IPR024107">
    <property type="entry name" value="Tyr-tRNA-ligase_bac_1"/>
</dbReference>
<name>A0A2H0XA69_UNCKA</name>
<feature type="binding site" evidence="8">
    <location>
        <position position="171"/>
    </location>
    <ligand>
        <name>L-tyrosine</name>
        <dbReference type="ChEBI" id="CHEBI:58315"/>
    </ligand>
</feature>
<protein>
    <recommendedName>
        <fullName evidence="8">Tyrosine--tRNA ligase</fullName>
        <ecNumber evidence="8">6.1.1.1</ecNumber>
    </recommendedName>
    <alternativeName>
        <fullName evidence="8">Tyrosyl-tRNA synthetase</fullName>
        <shortName evidence="8">TyrRS</shortName>
    </alternativeName>
</protein>
<evidence type="ECO:0000313" key="11">
    <source>
        <dbReference type="EMBL" id="PIS21823.1"/>
    </source>
</evidence>
<comment type="caution">
    <text evidence="8">Lacks conserved residue(s) required for the propagation of feature annotation.</text>
</comment>
<dbReference type="GO" id="GO:0005829">
    <property type="term" value="C:cytosol"/>
    <property type="evidence" value="ECO:0007669"/>
    <property type="project" value="TreeGrafter"/>
</dbReference>